<dbReference type="InterPro" id="IPR011010">
    <property type="entry name" value="DNA_brk_join_enz"/>
</dbReference>
<proteinExistence type="inferred from homology"/>
<evidence type="ECO:0000259" key="8">
    <source>
        <dbReference type="PROSITE" id="PS51900"/>
    </source>
</evidence>
<keyword evidence="10" id="KW-1185">Reference proteome</keyword>
<evidence type="ECO:0000256" key="5">
    <source>
        <dbReference type="PROSITE-ProRule" id="PRU01248"/>
    </source>
</evidence>
<organism evidence="9 10">
    <name type="scientific">Leptospira licerasiae str. MMD4847</name>
    <dbReference type="NCBI Taxonomy" id="1049971"/>
    <lineage>
        <taxon>Bacteria</taxon>
        <taxon>Pseudomonadati</taxon>
        <taxon>Spirochaetota</taxon>
        <taxon>Spirochaetia</taxon>
        <taxon>Leptospirales</taxon>
        <taxon>Leptospiraceae</taxon>
        <taxon>Leptospira</taxon>
    </lineage>
</organism>
<dbReference type="Pfam" id="PF13495">
    <property type="entry name" value="Phage_int_SAM_4"/>
    <property type="match status" value="1"/>
</dbReference>
<accession>A0ABN0HBY4</accession>
<keyword evidence="4" id="KW-0233">DNA recombination</keyword>
<evidence type="ECO:0000259" key="7">
    <source>
        <dbReference type="PROSITE" id="PS51898"/>
    </source>
</evidence>
<comment type="similarity">
    <text evidence="1">Belongs to the 'phage' integrase family.</text>
</comment>
<evidence type="ECO:0000256" key="1">
    <source>
        <dbReference type="ARBA" id="ARBA00008857"/>
    </source>
</evidence>
<name>A0ABN0HBY4_9LEPT</name>
<dbReference type="SUPFAM" id="SSF56349">
    <property type="entry name" value="DNA breaking-rejoining enzymes"/>
    <property type="match status" value="1"/>
</dbReference>
<dbReference type="RefSeq" id="WP_008591090.1">
    <property type="nucleotide sequence ID" value="NZ_AHOM02000004.1"/>
</dbReference>
<keyword evidence="2" id="KW-0229">DNA integration</keyword>
<keyword evidence="6" id="KW-0472">Membrane</keyword>
<dbReference type="PROSITE" id="PS51898">
    <property type="entry name" value="TYR_RECOMBINASE"/>
    <property type="match status" value="1"/>
</dbReference>
<sequence length="289" mass="33265">MISDMILHGYSDKSIKTYTDCMTIFTQHFKISPLDMNPTHVYNFFLHLRKTKLAESSIVVYYSAILLFYTFANRKYMMNLIPIPTKGRKIATVLNRTEIASFLEHCITLREKAIYTLIYSSGIRSGELEKLKVNCIDFERKSIFIQAGKNNCERYAILSDQVAFLLQQYIVSYRPISHLFYSSKGKNFSMSLRRIQARFKIIASEAGITKNATVHTLRHSFATHLLEDGYSIFYIQKLLGHLSIHSTLIYLHVSPHHLAEIPSPIEKVPIAKMGIFETDSQYDLGISML</sequence>
<reference evidence="9 10" key="1">
    <citation type="submission" date="2012-08" db="EMBL/GenBank/DDBJ databases">
        <authorList>
            <person name="Harkins D.M."/>
            <person name="Durkin A.S."/>
            <person name="Selengut J.D."/>
            <person name="Sanka R."/>
            <person name="DePew J."/>
            <person name="Purushe J."/>
            <person name="Matthias M.A."/>
            <person name="Vinetz J.M."/>
            <person name="Sutton G.G."/>
            <person name="Nelson W.C."/>
            <person name="Fouts D.E."/>
        </authorList>
    </citation>
    <scope>NUCLEOTIDE SEQUENCE [LARGE SCALE GENOMIC DNA]</scope>
    <source>
        <strain evidence="9 10">MMD4847</strain>
    </source>
</reference>
<evidence type="ECO:0000256" key="4">
    <source>
        <dbReference type="ARBA" id="ARBA00023172"/>
    </source>
</evidence>
<protein>
    <submittedName>
        <fullName evidence="9">Site-specific recombinase, phage integrase family</fullName>
    </submittedName>
</protein>
<dbReference type="Proteomes" id="UP000018720">
    <property type="component" value="Unassembled WGS sequence"/>
</dbReference>
<dbReference type="InterPro" id="IPR010998">
    <property type="entry name" value="Integrase_recombinase_N"/>
</dbReference>
<dbReference type="InterPro" id="IPR013762">
    <property type="entry name" value="Integrase-like_cat_sf"/>
</dbReference>
<evidence type="ECO:0000256" key="2">
    <source>
        <dbReference type="ARBA" id="ARBA00022908"/>
    </source>
</evidence>
<evidence type="ECO:0000256" key="3">
    <source>
        <dbReference type="ARBA" id="ARBA00023125"/>
    </source>
</evidence>
<dbReference type="InterPro" id="IPR050090">
    <property type="entry name" value="Tyrosine_recombinase_XerCD"/>
</dbReference>
<keyword evidence="6" id="KW-0812">Transmembrane</keyword>
<feature type="domain" description="Core-binding (CB)" evidence="8">
    <location>
        <begin position="1"/>
        <end position="73"/>
    </location>
</feature>
<feature type="domain" description="Tyr recombinase" evidence="7">
    <location>
        <begin position="89"/>
        <end position="263"/>
    </location>
</feature>
<evidence type="ECO:0000313" key="9">
    <source>
        <dbReference type="EMBL" id="EJZ43257.1"/>
    </source>
</evidence>
<dbReference type="InterPro" id="IPR044068">
    <property type="entry name" value="CB"/>
</dbReference>
<comment type="caution">
    <text evidence="9">The sequence shown here is derived from an EMBL/GenBank/DDBJ whole genome shotgun (WGS) entry which is preliminary data.</text>
</comment>
<dbReference type="PANTHER" id="PTHR30349:SF41">
    <property type="entry name" value="INTEGRASE_RECOMBINASE PROTEIN MJ0367-RELATED"/>
    <property type="match status" value="1"/>
</dbReference>
<dbReference type="PANTHER" id="PTHR30349">
    <property type="entry name" value="PHAGE INTEGRASE-RELATED"/>
    <property type="match status" value="1"/>
</dbReference>
<dbReference type="Pfam" id="PF00589">
    <property type="entry name" value="Phage_integrase"/>
    <property type="match status" value="1"/>
</dbReference>
<keyword evidence="6" id="KW-1133">Transmembrane helix</keyword>
<dbReference type="InterPro" id="IPR002104">
    <property type="entry name" value="Integrase_catalytic"/>
</dbReference>
<dbReference type="InterPro" id="IPR004107">
    <property type="entry name" value="Integrase_SAM-like_N"/>
</dbReference>
<dbReference type="PROSITE" id="PS51900">
    <property type="entry name" value="CB"/>
    <property type="match status" value="1"/>
</dbReference>
<dbReference type="Gene3D" id="1.10.150.130">
    <property type="match status" value="1"/>
</dbReference>
<dbReference type="EMBL" id="AHOM02000004">
    <property type="protein sequence ID" value="EJZ43257.1"/>
    <property type="molecule type" value="Genomic_DNA"/>
</dbReference>
<keyword evidence="3 5" id="KW-0238">DNA-binding</keyword>
<evidence type="ECO:0000256" key="6">
    <source>
        <dbReference type="SAM" id="Phobius"/>
    </source>
</evidence>
<dbReference type="Gene3D" id="1.10.443.10">
    <property type="entry name" value="Intergrase catalytic core"/>
    <property type="match status" value="1"/>
</dbReference>
<gene>
    <name evidence="9" type="ORF">LEP1GSC178_3045</name>
</gene>
<evidence type="ECO:0000313" key="10">
    <source>
        <dbReference type="Proteomes" id="UP000018720"/>
    </source>
</evidence>
<feature type="transmembrane region" description="Helical" evidence="6">
    <location>
        <begin position="53"/>
        <end position="72"/>
    </location>
</feature>